<dbReference type="PROSITE" id="PS51767">
    <property type="entry name" value="PEPTIDASE_A1"/>
    <property type="match status" value="1"/>
</dbReference>
<evidence type="ECO:0000313" key="9">
    <source>
        <dbReference type="Proteomes" id="UP000554482"/>
    </source>
</evidence>
<evidence type="ECO:0000256" key="5">
    <source>
        <dbReference type="ARBA" id="ARBA00023180"/>
    </source>
</evidence>
<dbReference type="Pfam" id="PF14541">
    <property type="entry name" value="TAXi_C"/>
    <property type="match status" value="1"/>
</dbReference>
<evidence type="ECO:0000256" key="1">
    <source>
        <dbReference type="ARBA" id="ARBA00007447"/>
    </source>
</evidence>
<keyword evidence="9" id="KW-1185">Reference proteome</keyword>
<evidence type="ECO:0000259" key="7">
    <source>
        <dbReference type="PROSITE" id="PS51767"/>
    </source>
</evidence>
<feature type="domain" description="Peptidase A1" evidence="7">
    <location>
        <begin position="111"/>
        <end position="474"/>
    </location>
</feature>
<comment type="similarity">
    <text evidence="1">Belongs to the peptidase A1 family.</text>
</comment>
<evidence type="ECO:0000256" key="3">
    <source>
        <dbReference type="ARBA" id="ARBA00022750"/>
    </source>
</evidence>
<dbReference type="PANTHER" id="PTHR47967">
    <property type="entry name" value="OS07G0603500 PROTEIN-RELATED"/>
    <property type="match status" value="1"/>
</dbReference>
<feature type="signal peptide" evidence="6">
    <location>
        <begin position="1"/>
        <end position="23"/>
    </location>
</feature>
<proteinExistence type="inferred from homology"/>
<dbReference type="GO" id="GO:0004190">
    <property type="term" value="F:aspartic-type endopeptidase activity"/>
    <property type="evidence" value="ECO:0007669"/>
    <property type="project" value="UniProtKB-KW"/>
</dbReference>
<accession>A0A7J6URQ7</accession>
<dbReference type="GO" id="GO:0006508">
    <property type="term" value="P:proteolysis"/>
    <property type="evidence" value="ECO:0007669"/>
    <property type="project" value="UniProtKB-KW"/>
</dbReference>
<dbReference type="Gene3D" id="2.40.70.10">
    <property type="entry name" value="Acid Proteases"/>
    <property type="match status" value="2"/>
</dbReference>
<dbReference type="CDD" id="cd05476">
    <property type="entry name" value="pepsin_A_like_plant"/>
    <property type="match status" value="1"/>
</dbReference>
<evidence type="ECO:0000313" key="8">
    <source>
        <dbReference type="EMBL" id="KAF5175216.1"/>
    </source>
</evidence>
<protein>
    <submittedName>
        <fullName evidence="8">Aspartyl protease family protein</fullName>
    </submittedName>
</protein>
<evidence type="ECO:0000256" key="6">
    <source>
        <dbReference type="SAM" id="SignalP"/>
    </source>
</evidence>
<dbReference type="SUPFAM" id="SSF50630">
    <property type="entry name" value="Acid proteases"/>
    <property type="match status" value="1"/>
</dbReference>
<evidence type="ECO:0000256" key="4">
    <source>
        <dbReference type="ARBA" id="ARBA00022801"/>
    </source>
</evidence>
<dbReference type="GO" id="GO:0005576">
    <property type="term" value="C:extracellular region"/>
    <property type="evidence" value="ECO:0007669"/>
    <property type="project" value="TreeGrafter"/>
</dbReference>
<sequence length="483" mass="54926">MMSSLFLYFVSYLVFQQIQFVFGGGGGWNNGSFRIKLIHRDSIESPLYPGNLTLEERFSRLHQQAKAHEMQMVWAKEAAADAKTQKRRLQTNTTIGTDQIQAQVLFNGYYYLASVGIGTFDNQLGYMPYWLMIDTGSNLIWTQCEDCDPCFEQDEPFYPFKTSKTFTHIRCGDYPGCGPPDDCGTYYGTEVCTFYEGYVDGQVTKGPLAKDRFTLQSSLPEQKTEAVTDLVFGCGMAQENFYFENVEINQIAGIIGLGLGPRSLVRQLGERVQNRFSHCLQPWYHGKVPSTDLVFGSDAVFHDGQQVFTLPLINHPLYYYLKLEDISIFGEKLRQTFPPEASSFDIRQDGSGGCLIDIGSPFTSIQSPIFEHVLFPMAAYFSRYELYDKNPDFYYCFKKKPEGNLPFPSMTLHFANGVDFEIGPNELIMDLNEYFCIAIRPQLDPTAPTITIGNSWQANYRFVYDLNANTVSFAKENCDHFGQ</sequence>
<keyword evidence="5" id="KW-0325">Glycoprotein</keyword>
<dbReference type="InterPro" id="IPR032861">
    <property type="entry name" value="TAXi_N"/>
</dbReference>
<organism evidence="8 9">
    <name type="scientific">Thalictrum thalictroides</name>
    <name type="common">Rue-anemone</name>
    <name type="synonym">Anemone thalictroides</name>
    <dbReference type="NCBI Taxonomy" id="46969"/>
    <lineage>
        <taxon>Eukaryota</taxon>
        <taxon>Viridiplantae</taxon>
        <taxon>Streptophyta</taxon>
        <taxon>Embryophyta</taxon>
        <taxon>Tracheophyta</taxon>
        <taxon>Spermatophyta</taxon>
        <taxon>Magnoliopsida</taxon>
        <taxon>Ranunculales</taxon>
        <taxon>Ranunculaceae</taxon>
        <taxon>Thalictroideae</taxon>
        <taxon>Thalictrum</taxon>
    </lineage>
</organism>
<dbReference type="InterPro" id="IPR032799">
    <property type="entry name" value="TAXi_C"/>
</dbReference>
<dbReference type="InterPro" id="IPR021109">
    <property type="entry name" value="Peptidase_aspartic_dom_sf"/>
</dbReference>
<dbReference type="EMBL" id="JABWDY010044327">
    <property type="protein sequence ID" value="KAF5175216.1"/>
    <property type="molecule type" value="Genomic_DNA"/>
</dbReference>
<dbReference type="InterPro" id="IPR033121">
    <property type="entry name" value="PEPTIDASE_A1"/>
</dbReference>
<dbReference type="InterPro" id="IPR034161">
    <property type="entry name" value="Pepsin-like_plant"/>
</dbReference>
<dbReference type="Pfam" id="PF14543">
    <property type="entry name" value="TAXi_N"/>
    <property type="match status" value="1"/>
</dbReference>
<name>A0A7J6URQ7_THATH</name>
<keyword evidence="3" id="KW-0064">Aspartyl protease</keyword>
<keyword evidence="6" id="KW-0732">Signal</keyword>
<keyword evidence="2 8" id="KW-0645">Protease</keyword>
<dbReference type="PANTHER" id="PTHR47967:SF123">
    <property type="entry name" value="ASPARTIC PROTEINASE NEPENTHESIN-1-LIKE"/>
    <property type="match status" value="1"/>
</dbReference>
<gene>
    <name evidence="8" type="ORF">FRX31_035195</name>
</gene>
<dbReference type="AlphaFoldDB" id="A0A7J6URQ7"/>
<keyword evidence="4" id="KW-0378">Hydrolase</keyword>
<dbReference type="InterPro" id="IPR051708">
    <property type="entry name" value="Plant_Aspart_Prot_A1"/>
</dbReference>
<dbReference type="Proteomes" id="UP000554482">
    <property type="component" value="Unassembled WGS sequence"/>
</dbReference>
<reference evidence="8 9" key="1">
    <citation type="submission" date="2020-06" db="EMBL/GenBank/DDBJ databases">
        <title>Transcriptomic and genomic resources for Thalictrum thalictroides and T. hernandezii: Facilitating candidate gene discovery in an emerging model plant lineage.</title>
        <authorList>
            <person name="Arias T."/>
            <person name="Riano-Pachon D.M."/>
            <person name="Di Stilio V.S."/>
        </authorList>
    </citation>
    <scope>NUCLEOTIDE SEQUENCE [LARGE SCALE GENOMIC DNA]</scope>
    <source>
        <strain evidence="9">cv. WT478/WT964</strain>
        <tissue evidence="8">Leaves</tissue>
    </source>
</reference>
<feature type="chain" id="PRO_5029609150" evidence="6">
    <location>
        <begin position="24"/>
        <end position="483"/>
    </location>
</feature>
<evidence type="ECO:0000256" key="2">
    <source>
        <dbReference type="ARBA" id="ARBA00022670"/>
    </source>
</evidence>
<comment type="caution">
    <text evidence="8">The sequence shown here is derived from an EMBL/GenBank/DDBJ whole genome shotgun (WGS) entry which is preliminary data.</text>
</comment>
<dbReference type="OrthoDB" id="1072226at2759"/>